<dbReference type="OrthoDB" id="8856615at2"/>
<keyword evidence="2" id="KW-0812">Transmembrane</keyword>
<dbReference type="RefSeq" id="WP_081570371.1">
    <property type="nucleotide sequence ID" value="NZ_BCZD01000010.1"/>
</dbReference>
<dbReference type="PANTHER" id="PTHR36974">
    <property type="entry name" value="MEMBRANE PROTEIN-RELATED"/>
    <property type="match status" value="1"/>
</dbReference>
<accession>A0A086P7B9</accession>
<evidence type="ECO:0000256" key="2">
    <source>
        <dbReference type="ARBA" id="ARBA00022692"/>
    </source>
</evidence>
<keyword evidence="3" id="KW-1133">Transmembrane helix</keyword>
<dbReference type="PATRIC" id="fig|1219045.3.peg.3158"/>
<dbReference type="STRING" id="76947.GCA_002080435_02125"/>
<comment type="caution">
    <text evidence="5">The sequence shown here is derived from an EMBL/GenBank/DDBJ whole genome shotgun (WGS) entry which is preliminary data.</text>
</comment>
<sequence>MGDAPARAESHRIRTAARWLLSGLYLIAGVAHIARPDGFVAITPHWVPWPEQVVAFTGVAEIAGAIGLHAPRLRHAAGIALALYALCVWPANINHAINDIPLGGVRLGWWYHGPRQLLQPVIIWWALWAARVIDWPFRRRTVACDKGDCL</sequence>
<keyword evidence="4" id="KW-0472">Membrane</keyword>
<evidence type="ECO:0000256" key="3">
    <source>
        <dbReference type="ARBA" id="ARBA00022989"/>
    </source>
</evidence>
<dbReference type="eggNOG" id="COG4270">
    <property type="taxonomic scope" value="Bacteria"/>
</dbReference>
<gene>
    <name evidence="5" type="ORF">BV98_003115</name>
</gene>
<dbReference type="Proteomes" id="UP000024284">
    <property type="component" value="Unassembled WGS sequence"/>
</dbReference>
<evidence type="ECO:0000256" key="4">
    <source>
        <dbReference type="ARBA" id="ARBA00023136"/>
    </source>
</evidence>
<reference evidence="5" key="1">
    <citation type="submission" date="2014-08" db="EMBL/GenBank/DDBJ databases">
        <title>Draft genome sequences of Sphingobium herbicidovorans.</title>
        <authorList>
            <person name="Gan H.M."/>
            <person name="Gan H.Y."/>
            <person name="Savka M.A."/>
        </authorList>
    </citation>
    <scope>NUCLEOTIDE SEQUENCE [LARGE SCALE GENOMIC DNA]</scope>
    <source>
        <strain evidence="5">NBRC 16415</strain>
    </source>
</reference>
<proteinExistence type="predicted"/>
<dbReference type="Pfam" id="PF13564">
    <property type="entry name" value="DoxX_2"/>
    <property type="match status" value="1"/>
</dbReference>
<evidence type="ECO:0000313" key="6">
    <source>
        <dbReference type="Proteomes" id="UP000024284"/>
    </source>
</evidence>
<protein>
    <submittedName>
        <fullName evidence="5">Membrane protein</fullName>
    </submittedName>
</protein>
<comment type="subcellular location">
    <subcellularLocation>
        <location evidence="1">Membrane</location>
        <topology evidence="1">Multi-pass membrane protein</topology>
    </subcellularLocation>
</comment>
<dbReference type="PANTHER" id="PTHR36974:SF1">
    <property type="entry name" value="DOXX FAMILY MEMBRANE PROTEIN"/>
    <property type="match status" value="1"/>
</dbReference>
<name>A0A086P7B9_SPHHM</name>
<keyword evidence="6" id="KW-1185">Reference proteome</keyword>
<dbReference type="AlphaFoldDB" id="A0A086P7B9"/>
<organism evidence="5 6">
    <name type="scientific">Sphingobium herbicidovorans (strain ATCC 700291 / DSM 11019 / CCUG 56400 / KCTC 2939 / LMG 18315 / NBRC 16415 / MH)</name>
    <name type="common">Sphingomonas herbicidovorans</name>
    <dbReference type="NCBI Taxonomy" id="1219045"/>
    <lineage>
        <taxon>Bacteria</taxon>
        <taxon>Pseudomonadati</taxon>
        <taxon>Pseudomonadota</taxon>
        <taxon>Alphaproteobacteria</taxon>
        <taxon>Sphingomonadales</taxon>
        <taxon>Sphingomonadaceae</taxon>
        <taxon>Sphingobium</taxon>
    </lineage>
</organism>
<evidence type="ECO:0000256" key="1">
    <source>
        <dbReference type="ARBA" id="ARBA00004141"/>
    </source>
</evidence>
<dbReference type="EMBL" id="JFZA02000034">
    <property type="protein sequence ID" value="KFG89287.1"/>
    <property type="molecule type" value="Genomic_DNA"/>
</dbReference>
<dbReference type="InterPro" id="IPR032808">
    <property type="entry name" value="DoxX"/>
</dbReference>
<dbReference type="GO" id="GO:0016020">
    <property type="term" value="C:membrane"/>
    <property type="evidence" value="ECO:0007669"/>
    <property type="project" value="UniProtKB-SubCell"/>
</dbReference>
<evidence type="ECO:0000313" key="5">
    <source>
        <dbReference type="EMBL" id="KFG89287.1"/>
    </source>
</evidence>